<dbReference type="Pfam" id="PF00440">
    <property type="entry name" value="TetR_N"/>
    <property type="match status" value="1"/>
</dbReference>
<evidence type="ECO:0000259" key="5">
    <source>
        <dbReference type="PROSITE" id="PS50977"/>
    </source>
</evidence>
<evidence type="ECO:0000256" key="2">
    <source>
        <dbReference type="ARBA" id="ARBA00023125"/>
    </source>
</evidence>
<dbReference type="PANTHER" id="PTHR30055:SF234">
    <property type="entry name" value="HTH-TYPE TRANSCRIPTIONAL REGULATOR BETI"/>
    <property type="match status" value="1"/>
</dbReference>
<gene>
    <name evidence="6" type="ORF">ACFYXQ_24910</name>
</gene>
<keyword evidence="1" id="KW-0805">Transcription regulation</keyword>
<dbReference type="Proteomes" id="UP001601992">
    <property type="component" value="Unassembled WGS sequence"/>
</dbReference>
<evidence type="ECO:0000256" key="4">
    <source>
        <dbReference type="PROSITE-ProRule" id="PRU00335"/>
    </source>
</evidence>
<dbReference type="Gene3D" id="1.10.357.10">
    <property type="entry name" value="Tetracycline Repressor, domain 2"/>
    <property type="match status" value="1"/>
</dbReference>
<dbReference type="PROSITE" id="PS50977">
    <property type="entry name" value="HTH_TETR_2"/>
    <property type="match status" value="1"/>
</dbReference>
<proteinExistence type="predicted"/>
<feature type="DNA-binding region" description="H-T-H motif" evidence="4">
    <location>
        <begin position="44"/>
        <end position="63"/>
    </location>
</feature>
<sequence length="216" mass="24923">MPSLTRVTTNRRSQSDQRRREFEAQVLLALERLMSDGTPYTELAVQRIAAASHVARSTFYRHFPDKSQLLIRMADLASQDLFGAAENWWHAEHTDVRHTIAGMRRMIAEFRRHRLVLIALTEVAAYDRDVGRYWRERVQGFQDVICERLIIEQRRGRVDRSCDVTATAIVLTSMVERSISTALGEEQSIDDEQLARALGRAIWLVVYGDPDRSLPR</sequence>
<protein>
    <submittedName>
        <fullName evidence="6">TetR/AcrR family transcriptional regulator</fullName>
    </submittedName>
</protein>
<evidence type="ECO:0000313" key="6">
    <source>
        <dbReference type="EMBL" id="MFF3571025.1"/>
    </source>
</evidence>
<feature type="domain" description="HTH tetR-type" evidence="5">
    <location>
        <begin position="20"/>
        <end position="81"/>
    </location>
</feature>
<dbReference type="InterPro" id="IPR050109">
    <property type="entry name" value="HTH-type_TetR-like_transc_reg"/>
</dbReference>
<keyword evidence="2 4" id="KW-0238">DNA-binding</keyword>
<dbReference type="InterPro" id="IPR009057">
    <property type="entry name" value="Homeodomain-like_sf"/>
</dbReference>
<dbReference type="EMBL" id="JBIAQY010000009">
    <property type="protein sequence ID" value="MFF3571025.1"/>
    <property type="molecule type" value="Genomic_DNA"/>
</dbReference>
<dbReference type="Gene3D" id="1.10.10.60">
    <property type="entry name" value="Homeodomain-like"/>
    <property type="match status" value="1"/>
</dbReference>
<dbReference type="InterPro" id="IPR036271">
    <property type="entry name" value="Tet_transcr_reg_TetR-rel_C_sf"/>
</dbReference>
<keyword evidence="7" id="KW-1185">Reference proteome</keyword>
<evidence type="ECO:0000313" key="7">
    <source>
        <dbReference type="Proteomes" id="UP001601992"/>
    </source>
</evidence>
<dbReference type="Pfam" id="PF21313">
    <property type="entry name" value="EthR_C"/>
    <property type="match status" value="1"/>
</dbReference>
<organism evidence="6 7">
    <name type="scientific">Nocardia jiangxiensis</name>
    <dbReference type="NCBI Taxonomy" id="282685"/>
    <lineage>
        <taxon>Bacteria</taxon>
        <taxon>Bacillati</taxon>
        <taxon>Actinomycetota</taxon>
        <taxon>Actinomycetes</taxon>
        <taxon>Mycobacteriales</taxon>
        <taxon>Nocardiaceae</taxon>
        <taxon>Nocardia</taxon>
    </lineage>
</organism>
<comment type="caution">
    <text evidence="6">The sequence shown here is derived from an EMBL/GenBank/DDBJ whole genome shotgun (WGS) entry which is preliminary data.</text>
</comment>
<dbReference type="InterPro" id="IPR001647">
    <property type="entry name" value="HTH_TetR"/>
</dbReference>
<dbReference type="PANTHER" id="PTHR30055">
    <property type="entry name" value="HTH-TYPE TRANSCRIPTIONAL REGULATOR RUTR"/>
    <property type="match status" value="1"/>
</dbReference>
<evidence type="ECO:0000256" key="1">
    <source>
        <dbReference type="ARBA" id="ARBA00023015"/>
    </source>
</evidence>
<dbReference type="SUPFAM" id="SSF46689">
    <property type="entry name" value="Homeodomain-like"/>
    <property type="match status" value="1"/>
</dbReference>
<dbReference type="RefSeq" id="WP_387405147.1">
    <property type="nucleotide sequence ID" value="NZ_JBIAQY010000009.1"/>
</dbReference>
<accession>A0ABW6S6H7</accession>
<keyword evidence="3" id="KW-0804">Transcription</keyword>
<name>A0ABW6S6H7_9NOCA</name>
<dbReference type="InterPro" id="IPR049397">
    <property type="entry name" value="EthR_C"/>
</dbReference>
<dbReference type="SUPFAM" id="SSF48498">
    <property type="entry name" value="Tetracyclin repressor-like, C-terminal domain"/>
    <property type="match status" value="1"/>
</dbReference>
<evidence type="ECO:0000256" key="3">
    <source>
        <dbReference type="ARBA" id="ARBA00023163"/>
    </source>
</evidence>
<reference evidence="6 7" key="1">
    <citation type="submission" date="2024-10" db="EMBL/GenBank/DDBJ databases">
        <title>The Natural Products Discovery Center: Release of the First 8490 Sequenced Strains for Exploring Actinobacteria Biosynthetic Diversity.</title>
        <authorList>
            <person name="Kalkreuter E."/>
            <person name="Kautsar S.A."/>
            <person name="Yang D."/>
            <person name="Bader C.D."/>
            <person name="Teijaro C.N."/>
            <person name="Fluegel L."/>
            <person name="Davis C.M."/>
            <person name="Simpson J.R."/>
            <person name="Lauterbach L."/>
            <person name="Steele A.D."/>
            <person name="Gui C."/>
            <person name="Meng S."/>
            <person name="Li G."/>
            <person name="Viehrig K."/>
            <person name="Ye F."/>
            <person name="Su P."/>
            <person name="Kiefer A.F."/>
            <person name="Nichols A."/>
            <person name="Cepeda A.J."/>
            <person name="Yan W."/>
            <person name="Fan B."/>
            <person name="Jiang Y."/>
            <person name="Adhikari A."/>
            <person name="Zheng C.-J."/>
            <person name="Schuster L."/>
            <person name="Cowan T.M."/>
            <person name="Smanski M.J."/>
            <person name="Chevrette M.G."/>
            <person name="De Carvalho L.P.S."/>
            <person name="Shen B."/>
        </authorList>
    </citation>
    <scope>NUCLEOTIDE SEQUENCE [LARGE SCALE GENOMIC DNA]</scope>
    <source>
        <strain evidence="6 7">NPDC002593</strain>
    </source>
</reference>